<dbReference type="EMBL" id="VSRR010068161">
    <property type="protein sequence ID" value="MPC85352.1"/>
    <property type="molecule type" value="Genomic_DNA"/>
</dbReference>
<sequence>MDKWDGTEGKTASTSVSTSGNGVERCPAGETFSGGNSVWLRLCVLEGREAGCPSAKLRMSP</sequence>
<comment type="caution">
    <text evidence="2">The sequence shown here is derived from an EMBL/GenBank/DDBJ whole genome shotgun (WGS) entry which is preliminary data.</text>
</comment>
<keyword evidence="3" id="KW-1185">Reference proteome</keyword>
<organism evidence="2 3">
    <name type="scientific">Portunus trituberculatus</name>
    <name type="common">Swimming crab</name>
    <name type="synonym">Neptunus trituberculatus</name>
    <dbReference type="NCBI Taxonomy" id="210409"/>
    <lineage>
        <taxon>Eukaryota</taxon>
        <taxon>Metazoa</taxon>
        <taxon>Ecdysozoa</taxon>
        <taxon>Arthropoda</taxon>
        <taxon>Crustacea</taxon>
        <taxon>Multicrustacea</taxon>
        <taxon>Malacostraca</taxon>
        <taxon>Eumalacostraca</taxon>
        <taxon>Eucarida</taxon>
        <taxon>Decapoda</taxon>
        <taxon>Pleocyemata</taxon>
        <taxon>Brachyura</taxon>
        <taxon>Eubrachyura</taxon>
        <taxon>Portunoidea</taxon>
        <taxon>Portunidae</taxon>
        <taxon>Portuninae</taxon>
        <taxon>Portunus</taxon>
    </lineage>
</organism>
<name>A0A5B7INF8_PORTR</name>
<protein>
    <submittedName>
        <fullName evidence="2">Uncharacterized protein</fullName>
    </submittedName>
</protein>
<reference evidence="2 3" key="1">
    <citation type="submission" date="2019-05" db="EMBL/GenBank/DDBJ databases">
        <title>Another draft genome of Portunus trituberculatus and its Hox gene families provides insights of decapod evolution.</title>
        <authorList>
            <person name="Jeong J.-H."/>
            <person name="Song I."/>
            <person name="Kim S."/>
            <person name="Choi T."/>
            <person name="Kim D."/>
            <person name="Ryu S."/>
            <person name="Kim W."/>
        </authorList>
    </citation>
    <scope>NUCLEOTIDE SEQUENCE [LARGE SCALE GENOMIC DNA]</scope>
    <source>
        <tissue evidence="2">Muscle</tissue>
    </source>
</reference>
<feature type="compositionally biased region" description="Polar residues" evidence="1">
    <location>
        <begin position="10"/>
        <end position="21"/>
    </location>
</feature>
<evidence type="ECO:0000313" key="3">
    <source>
        <dbReference type="Proteomes" id="UP000324222"/>
    </source>
</evidence>
<accession>A0A5B7INF8</accession>
<evidence type="ECO:0000313" key="2">
    <source>
        <dbReference type="EMBL" id="MPC85352.1"/>
    </source>
</evidence>
<gene>
    <name evidence="2" type="ORF">E2C01_080122</name>
</gene>
<dbReference type="AlphaFoldDB" id="A0A5B7INF8"/>
<feature type="region of interest" description="Disordered" evidence="1">
    <location>
        <begin position="1"/>
        <end position="34"/>
    </location>
</feature>
<dbReference type="Proteomes" id="UP000324222">
    <property type="component" value="Unassembled WGS sequence"/>
</dbReference>
<proteinExistence type="predicted"/>
<evidence type="ECO:0000256" key="1">
    <source>
        <dbReference type="SAM" id="MobiDB-lite"/>
    </source>
</evidence>